<keyword evidence="8" id="KW-1185">Reference proteome</keyword>
<gene>
    <name evidence="7" type="ORF">BEMITA_LOCUS6439</name>
</gene>
<sequence>MARCFVPGCENSESESGKHFFSVPRNERRYDWFRAVGKNDGNISLTRNLVCCQDHFILDSDVEGYHMSQMLLSGGFKTKWKLKKDVLPRMSILNVNLEPVGLSDDSFQPLLSKTLTNPDVLPDEKSSKTIGCQVNVRPKFRSVNLQVRPQTASAECQTDLGRVIA</sequence>
<evidence type="ECO:0000256" key="5">
    <source>
        <dbReference type="PROSITE-ProRule" id="PRU00309"/>
    </source>
</evidence>
<evidence type="ECO:0000256" key="2">
    <source>
        <dbReference type="ARBA" id="ARBA00022771"/>
    </source>
</evidence>
<evidence type="ECO:0000256" key="4">
    <source>
        <dbReference type="ARBA" id="ARBA00023125"/>
    </source>
</evidence>
<evidence type="ECO:0000256" key="3">
    <source>
        <dbReference type="ARBA" id="ARBA00022833"/>
    </source>
</evidence>
<accession>A0A9P0AA51</accession>
<dbReference type="SUPFAM" id="SSF57716">
    <property type="entry name" value="Glucocorticoid receptor-like (DNA-binding domain)"/>
    <property type="match status" value="1"/>
</dbReference>
<dbReference type="EMBL" id="OU963864">
    <property type="protein sequence ID" value="CAH0387419.1"/>
    <property type="molecule type" value="Genomic_DNA"/>
</dbReference>
<feature type="domain" description="THAP-type" evidence="6">
    <location>
        <begin position="1"/>
        <end position="91"/>
    </location>
</feature>
<organism evidence="7 8">
    <name type="scientific">Bemisia tabaci</name>
    <name type="common">Sweetpotato whitefly</name>
    <name type="synonym">Aleurodes tabaci</name>
    <dbReference type="NCBI Taxonomy" id="7038"/>
    <lineage>
        <taxon>Eukaryota</taxon>
        <taxon>Metazoa</taxon>
        <taxon>Ecdysozoa</taxon>
        <taxon>Arthropoda</taxon>
        <taxon>Hexapoda</taxon>
        <taxon>Insecta</taxon>
        <taxon>Pterygota</taxon>
        <taxon>Neoptera</taxon>
        <taxon>Paraneoptera</taxon>
        <taxon>Hemiptera</taxon>
        <taxon>Sternorrhyncha</taxon>
        <taxon>Aleyrodoidea</taxon>
        <taxon>Aleyrodidae</taxon>
        <taxon>Aleyrodinae</taxon>
        <taxon>Bemisia</taxon>
    </lineage>
</organism>
<dbReference type="GO" id="GO:0003677">
    <property type="term" value="F:DNA binding"/>
    <property type="evidence" value="ECO:0007669"/>
    <property type="project" value="UniProtKB-UniRule"/>
</dbReference>
<dbReference type="AlphaFoldDB" id="A0A9P0AA51"/>
<evidence type="ECO:0000256" key="1">
    <source>
        <dbReference type="ARBA" id="ARBA00022723"/>
    </source>
</evidence>
<evidence type="ECO:0000313" key="7">
    <source>
        <dbReference type="EMBL" id="CAH0387419.1"/>
    </source>
</evidence>
<dbReference type="Pfam" id="PF05485">
    <property type="entry name" value="THAP"/>
    <property type="match status" value="1"/>
</dbReference>
<protein>
    <recommendedName>
        <fullName evidence="6">THAP-type domain-containing protein</fullName>
    </recommendedName>
</protein>
<name>A0A9P0AA51_BEMTA</name>
<proteinExistence type="predicted"/>
<dbReference type="Proteomes" id="UP001152759">
    <property type="component" value="Chromosome 3"/>
</dbReference>
<keyword evidence="3" id="KW-0862">Zinc</keyword>
<keyword evidence="4 5" id="KW-0238">DNA-binding</keyword>
<dbReference type="PROSITE" id="PS50950">
    <property type="entry name" value="ZF_THAP"/>
    <property type="match status" value="1"/>
</dbReference>
<reference evidence="7" key="1">
    <citation type="submission" date="2021-12" db="EMBL/GenBank/DDBJ databases">
        <authorList>
            <person name="King R."/>
        </authorList>
    </citation>
    <scope>NUCLEOTIDE SEQUENCE</scope>
</reference>
<keyword evidence="2 5" id="KW-0863">Zinc-finger</keyword>
<dbReference type="InterPro" id="IPR006612">
    <property type="entry name" value="THAP_Znf"/>
</dbReference>
<dbReference type="SMART" id="SM00980">
    <property type="entry name" value="THAP"/>
    <property type="match status" value="1"/>
</dbReference>
<evidence type="ECO:0000313" key="8">
    <source>
        <dbReference type="Proteomes" id="UP001152759"/>
    </source>
</evidence>
<evidence type="ECO:0000259" key="6">
    <source>
        <dbReference type="PROSITE" id="PS50950"/>
    </source>
</evidence>
<keyword evidence="1" id="KW-0479">Metal-binding</keyword>
<dbReference type="GO" id="GO:0008270">
    <property type="term" value="F:zinc ion binding"/>
    <property type="evidence" value="ECO:0007669"/>
    <property type="project" value="UniProtKB-KW"/>
</dbReference>